<accession>A0A6M1RSK8</accession>
<feature type="region of interest" description="Disordered" evidence="1">
    <location>
        <begin position="621"/>
        <end position="646"/>
    </location>
</feature>
<name>A0A6M1RSK8_9BACT</name>
<dbReference type="Gene3D" id="3.60.60.10">
    <property type="entry name" value="Penicillin V Acylase, Chain A"/>
    <property type="match status" value="1"/>
</dbReference>
<proteinExistence type="predicted"/>
<comment type="caution">
    <text evidence="2">The sequence shown here is derived from an EMBL/GenBank/DDBJ whole genome shotgun (WGS) entry which is preliminary data.</text>
</comment>
<dbReference type="Proteomes" id="UP000477311">
    <property type="component" value="Unassembled WGS sequence"/>
</dbReference>
<protein>
    <submittedName>
        <fullName evidence="2">Uncharacterized protein</fullName>
    </submittedName>
</protein>
<dbReference type="EMBL" id="JAAKYA010000096">
    <property type="protein sequence ID" value="NGO40583.1"/>
    <property type="molecule type" value="Genomic_DNA"/>
</dbReference>
<sequence length="646" mass="70539">MCLAFGVAAILALTLYLLLFPEPRRRLAGAMVQWVGLLESGPGTNAITISCRIQVPEAHGHWKPWQGADLRLTFQPPDQIRLEGRGPGGANILWLREGNRLEVHNLTHGWGFRGRQEIPWPPSPPDTTAAVGLSPIRSPVPPGKVWMAVLTLQVDPIHEITNTPSDLLALRVRPQPRVVRAGALPDGEVRLWLRRLDGLPERVEIIAPHESARALLQCSEWWIRSPAPPQEADLHAPPSHHVRDVPLRILAEHWNWWWETTPSGKPFGLEEHRRPPTAWPPAQTVQGTVDSPAEECVLALEGDTRQRARALARAGTAQARSTFRALLYGWAIQQSLVTGHWWPGLVAGFEPGREDPQHSVAGAVVHELSLSTGLQEAEVYAAQLLANQLPVRPWISPVEHEGRQVWCVGIAFQDAGGFVPVDRLTWLVHRPEQGFAWASPALTGLWAGRLGINERQLAALWVTGPAPASQRAPMALPLGRLLESCATCDEAMDQLRTAAWARGSTFVLVDGRSGSAVLVDCPADRTGVEVRPLDASRDLSLAGSIVWQPLKNAGLSTPGPAGVEPLPTVEALLSNPHRPTPADDLTVLACLVPTTGDAWVVFPSSTPAGTQPRIHRLNLRSRLSPEVHLRDTRAAPADNHPKSHES</sequence>
<evidence type="ECO:0000313" key="2">
    <source>
        <dbReference type="EMBL" id="NGO40583.1"/>
    </source>
</evidence>
<reference evidence="2 3" key="1">
    <citation type="submission" date="2020-02" db="EMBL/GenBank/DDBJ databases">
        <title>Draft genome sequence of Limisphaera ngatamarikiensis NGM72.4T, a thermophilic Verrucomicrobia grouped in subdivision 3.</title>
        <authorList>
            <person name="Carere C.R."/>
            <person name="Steen J."/>
            <person name="Hugenholtz P."/>
            <person name="Stott M.B."/>
        </authorList>
    </citation>
    <scope>NUCLEOTIDE SEQUENCE [LARGE SCALE GENOMIC DNA]</scope>
    <source>
        <strain evidence="2 3">NGM72.4</strain>
    </source>
</reference>
<evidence type="ECO:0000313" key="3">
    <source>
        <dbReference type="Proteomes" id="UP000477311"/>
    </source>
</evidence>
<keyword evidence="3" id="KW-1185">Reference proteome</keyword>
<gene>
    <name evidence="2" type="ORF">G4L39_14435</name>
</gene>
<dbReference type="AlphaFoldDB" id="A0A6M1RSK8"/>
<evidence type="ECO:0000256" key="1">
    <source>
        <dbReference type="SAM" id="MobiDB-lite"/>
    </source>
</evidence>
<feature type="compositionally biased region" description="Basic and acidic residues" evidence="1">
    <location>
        <begin position="623"/>
        <end position="646"/>
    </location>
</feature>
<organism evidence="2 3">
    <name type="scientific">Limisphaera ngatamarikiensis</name>
    <dbReference type="NCBI Taxonomy" id="1324935"/>
    <lineage>
        <taxon>Bacteria</taxon>
        <taxon>Pseudomonadati</taxon>
        <taxon>Verrucomicrobiota</taxon>
        <taxon>Verrucomicrobiia</taxon>
        <taxon>Limisphaerales</taxon>
        <taxon>Limisphaeraceae</taxon>
        <taxon>Limisphaera</taxon>
    </lineage>
</organism>